<name>W4VPL9_9BACI</name>
<evidence type="ECO:0000256" key="3">
    <source>
        <dbReference type="ARBA" id="ARBA00022729"/>
    </source>
</evidence>
<reference evidence="9 10" key="1">
    <citation type="journal article" date="2014" name="Genome Announc.">
        <title>Draft Genome Sequence of the Boron-Tolerant and Moderately Halotolerant Bacterium Gracilibacillus boraciitolerans JCM 21714T.</title>
        <authorList>
            <person name="Ahmed I."/>
            <person name="Oshima K."/>
            <person name="Suda W."/>
            <person name="Kitamura K."/>
            <person name="Iida T."/>
            <person name="Ohmori Y."/>
            <person name="Fujiwara T."/>
            <person name="Hattori M."/>
            <person name="Ohkuma M."/>
        </authorList>
    </citation>
    <scope>NUCLEOTIDE SEQUENCE [LARGE SCALE GENOMIC DNA]</scope>
    <source>
        <strain evidence="9 10">JCM 21714</strain>
    </source>
</reference>
<evidence type="ECO:0000256" key="7">
    <source>
        <dbReference type="SAM" id="Phobius"/>
    </source>
</evidence>
<dbReference type="AlphaFoldDB" id="W4VPL9"/>
<evidence type="ECO:0000256" key="1">
    <source>
        <dbReference type="ARBA" id="ARBA00009009"/>
    </source>
</evidence>
<dbReference type="GO" id="GO:0008800">
    <property type="term" value="F:beta-lactamase activity"/>
    <property type="evidence" value="ECO:0007669"/>
    <property type="project" value="UniProtKB-UniRule"/>
</dbReference>
<keyword evidence="5 6" id="KW-0046">Antibiotic resistance</keyword>
<keyword evidence="3" id="KW-0732">Signal</keyword>
<keyword evidence="7" id="KW-1133">Transmembrane helix</keyword>
<evidence type="ECO:0000259" key="8">
    <source>
        <dbReference type="Pfam" id="PF13354"/>
    </source>
</evidence>
<dbReference type="STRING" id="1298598.JCM21714_3875"/>
<dbReference type="eggNOG" id="COG2367">
    <property type="taxonomic scope" value="Bacteria"/>
</dbReference>
<feature type="transmembrane region" description="Helical" evidence="7">
    <location>
        <begin position="12"/>
        <end position="30"/>
    </location>
</feature>
<comment type="caution">
    <text evidence="9">The sequence shown here is derived from an EMBL/GenBank/DDBJ whole genome shotgun (WGS) entry which is preliminary data.</text>
</comment>
<dbReference type="PROSITE" id="PS00146">
    <property type="entry name" value="BETA_LACTAMASE_A"/>
    <property type="match status" value="1"/>
</dbReference>
<comment type="similarity">
    <text evidence="1 6">Belongs to the class-A beta-lactamase family.</text>
</comment>
<keyword evidence="7" id="KW-0472">Membrane</keyword>
<keyword evidence="10" id="KW-1185">Reference proteome</keyword>
<dbReference type="SUPFAM" id="SSF56601">
    <property type="entry name" value="beta-lactamase/transpeptidase-like"/>
    <property type="match status" value="1"/>
</dbReference>
<evidence type="ECO:0000313" key="9">
    <source>
        <dbReference type="EMBL" id="GAE94694.1"/>
    </source>
</evidence>
<dbReference type="InterPro" id="IPR023650">
    <property type="entry name" value="Beta-lactam_class-A_AS"/>
</dbReference>
<comment type="catalytic activity">
    <reaction evidence="6">
        <text>a beta-lactam + H2O = a substituted beta-amino acid</text>
        <dbReference type="Rhea" id="RHEA:20401"/>
        <dbReference type="ChEBI" id="CHEBI:15377"/>
        <dbReference type="ChEBI" id="CHEBI:35627"/>
        <dbReference type="ChEBI" id="CHEBI:140347"/>
        <dbReference type="EC" id="3.5.2.6"/>
    </reaction>
</comment>
<evidence type="ECO:0000256" key="5">
    <source>
        <dbReference type="ARBA" id="ARBA00023251"/>
    </source>
</evidence>
<dbReference type="EMBL" id="BAVS01000029">
    <property type="protein sequence ID" value="GAE94694.1"/>
    <property type="molecule type" value="Genomic_DNA"/>
</dbReference>
<keyword evidence="4 6" id="KW-0378">Hydrolase</keyword>
<dbReference type="NCBIfam" id="NF033103">
    <property type="entry name" value="bla_class_A"/>
    <property type="match status" value="1"/>
</dbReference>
<dbReference type="InterPro" id="IPR012338">
    <property type="entry name" value="Beta-lactam/transpept-like"/>
</dbReference>
<dbReference type="PROSITE" id="PS51257">
    <property type="entry name" value="PROKAR_LIPOPROTEIN"/>
    <property type="match status" value="1"/>
</dbReference>
<dbReference type="NCBIfam" id="NF012167">
    <property type="entry name" value="classA_firm"/>
    <property type="match status" value="1"/>
</dbReference>
<accession>W4VPL9</accession>
<evidence type="ECO:0000256" key="4">
    <source>
        <dbReference type="ARBA" id="ARBA00022801"/>
    </source>
</evidence>
<feature type="domain" description="Beta-lactamase class A catalytic" evidence="8">
    <location>
        <begin position="70"/>
        <end position="284"/>
    </location>
</feature>
<dbReference type="Proteomes" id="UP000019102">
    <property type="component" value="Unassembled WGS sequence"/>
</dbReference>
<dbReference type="Gene3D" id="3.40.710.10">
    <property type="entry name" value="DD-peptidase/beta-lactamase superfamily"/>
    <property type="match status" value="1"/>
</dbReference>
<evidence type="ECO:0000256" key="6">
    <source>
        <dbReference type="RuleBase" id="RU361140"/>
    </source>
</evidence>
<protein>
    <recommendedName>
        <fullName evidence="2 6">Beta-lactamase</fullName>
        <ecNumber evidence="2 6">3.5.2.6</ecNumber>
    </recommendedName>
</protein>
<dbReference type="Pfam" id="PF13354">
    <property type="entry name" value="Beta-lactamase2"/>
    <property type="match status" value="1"/>
</dbReference>
<dbReference type="InterPro" id="IPR058139">
    <property type="entry name" value="BlaC_bacilli"/>
</dbReference>
<evidence type="ECO:0000256" key="2">
    <source>
        <dbReference type="ARBA" id="ARBA00012865"/>
    </source>
</evidence>
<organism evidence="9 10">
    <name type="scientific">Gracilibacillus boraciitolerans JCM 21714</name>
    <dbReference type="NCBI Taxonomy" id="1298598"/>
    <lineage>
        <taxon>Bacteria</taxon>
        <taxon>Bacillati</taxon>
        <taxon>Bacillota</taxon>
        <taxon>Bacilli</taxon>
        <taxon>Bacillales</taxon>
        <taxon>Bacillaceae</taxon>
        <taxon>Gracilibacillus</taxon>
    </lineage>
</organism>
<proteinExistence type="inferred from homology"/>
<dbReference type="PRINTS" id="PR00118">
    <property type="entry name" value="BLACTAMASEA"/>
</dbReference>
<dbReference type="InterPro" id="IPR000871">
    <property type="entry name" value="Beta-lactam_class-A"/>
</dbReference>
<keyword evidence="7" id="KW-0812">Transmembrane</keyword>
<dbReference type="OrthoDB" id="9784149at2"/>
<evidence type="ECO:0000313" key="10">
    <source>
        <dbReference type="Proteomes" id="UP000019102"/>
    </source>
</evidence>
<dbReference type="PANTHER" id="PTHR35333">
    <property type="entry name" value="BETA-LACTAMASE"/>
    <property type="match status" value="1"/>
</dbReference>
<dbReference type="PANTHER" id="PTHR35333:SF3">
    <property type="entry name" value="BETA-LACTAMASE-TYPE TRANSPEPTIDASE FOLD CONTAINING PROTEIN"/>
    <property type="match status" value="1"/>
</dbReference>
<dbReference type="EC" id="3.5.2.6" evidence="2 6"/>
<gene>
    <name evidence="9" type="ORF">JCM21714_3875</name>
</gene>
<dbReference type="InterPro" id="IPR045155">
    <property type="entry name" value="Beta-lactam_cat"/>
</dbReference>
<dbReference type="GO" id="GO:0030655">
    <property type="term" value="P:beta-lactam antibiotic catabolic process"/>
    <property type="evidence" value="ECO:0007669"/>
    <property type="project" value="InterPro"/>
</dbReference>
<dbReference type="GO" id="GO:0046677">
    <property type="term" value="P:response to antibiotic"/>
    <property type="evidence" value="ECO:0007669"/>
    <property type="project" value="UniProtKB-UniRule"/>
</dbReference>
<sequence>MIKIISDQSSIMRFTLYLYIALLTLIVLTACTNETNKTDGATTKKPDTEQTLNKEQEFEKLEKEFDVRLGVYAMDMGNNQVIEYNSEERFAYSSTFKVLAAAILLKENDFKDLEKVITYNEDDLVTYSPVTEKHVDSGMTLLEISEAAIRKSDNTAGNLMLEALGGPDKFKQALRDIGDDITEPARYETELNEFSPDSNKDTSTPKAMASSLKKVALDDFLPNDKREILIDWMKGNATGDELIRAGKPDGWVVGDKSGAASYGTRNDIAIVWPPNREPIVIAVMSRRDTEDAEYENELIAKTSEIILHSFK</sequence>